<dbReference type="EMBL" id="VDEP01000337">
    <property type="protein sequence ID" value="KAA1102825.1"/>
    <property type="molecule type" value="Genomic_DNA"/>
</dbReference>
<name>A0A5B0PMF2_PUCGR</name>
<protein>
    <submittedName>
        <fullName evidence="1">Uncharacterized protein</fullName>
    </submittedName>
</protein>
<gene>
    <name evidence="1" type="ORF">PGTUg99_036444</name>
</gene>
<dbReference type="PANTHER" id="PTHR33069">
    <property type="entry name" value="CHROMOSOME 7, WHOLE GENOME SHOTGUN SEQUENCE-RELATED"/>
    <property type="match status" value="1"/>
</dbReference>
<evidence type="ECO:0000313" key="1">
    <source>
        <dbReference type="EMBL" id="KAA1102825.1"/>
    </source>
</evidence>
<reference evidence="1 2" key="1">
    <citation type="submission" date="2019-05" db="EMBL/GenBank/DDBJ databases">
        <title>Emergence of the Ug99 lineage of the wheat stem rust pathogen through somatic hybridization.</title>
        <authorList>
            <person name="Li F."/>
            <person name="Upadhyaya N.M."/>
            <person name="Sperschneider J."/>
            <person name="Matny O."/>
            <person name="Nguyen-Phuc H."/>
            <person name="Mago R."/>
            <person name="Raley C."/>
            <person name="Miller M.E."/>
            <person name="Silverstein K.A.T."/>
            <person name="Henningsen E."/>
            <person name="Hirsch C.D."/>
            <person name="Visser B."/>
            <person name="Pretorius Z.A."/>
            <person name="Steffenson B.J."/>
            <person name="Schwessinger B."/>
            <person name="Dodds P.N."/>
            <person name="Figueroa M."/>
        </authorList>
    </citation>
    <scope>NUCLEOTIDE SEQUENCE [LARGE SCALE GENOMIC DNA]</scope>
    <source>
        <strain evidence="1 2">Ug99</strain>
    </source>
</reference>
<organism evidence="1 2">
    <name type="scientific">Puccinia graminis f. sp. tritici</name>
    <dbReference type="NCBI Taxonomy" id="56615"/>
    <lineage>
        <taxon>Eukaryota</taxon>
        <taxon>Fungi</taxon>
        <taxon>Dikarya</taxon>
        <taxon>Basidiomycota</taxon>
        <taxon>Pucciniomycotina</taxon>
        <taxon>Pucciniomycetes</taxon>
        <taxon>Pucciniales</taxon>
        <taxon>Pucciniaceae</taxon>
        <taxon>Puccinia</taxon>
    </lineage>
</organism>
<accession>A0A5B0PMF2</accession>
<evidence type="ECO:0000313" key="2">
    <source>
        <dbReference type="Proteomes" id="UP000325313"/>
    </source>
</evidence>
<dbReference type="AlphaFoldDB" id="A0A5B0PMF2"/>
<dbReference type="Proteomes" id="UP000325313">
    <property type="component" value="Unassembled WGS sequence"/>
</dbReference>
<proteinExistence type="predicted"/>
<sequence length="291" mass="33123">MSSKLINTKRELLERLQTTLLPRLQGQMEHLSELFLIRQLSDLQPDLLIQRQSELEQSLDEIQAARTTLAQEPSASLMNSDSELEGIKRYRLSILTRLLAVELFSVLRDQCQVSCKTIQLFLTNAARGNPGPLGGAFLHQVVSAIRLRVFKSISHALDRSDFCILQWRWPAGFPVIEQHLHQHLRLIKRQEDCWLVHDPVSSDEPATDSLVPLQRAIVALLKLARLFYKKLSSDRGIGRLERFMPRFSGLSSAQLATLGESPNRFFAQLTAIRCTEANGVWSIQIRHDPSR</sequence>
<comment type="caution">
    <text evidence="1">The sequence shown here is derived from an EMBL/GenBank/DDBJ whole genome shotgun (WGS) entry which is preliminary data.</text>
</comment>
<dbReference type="PANTHER" id="PTHR33069:SF3">
    <property type="entry name" value="DYNEIN HEAVY CHAIN TAIL DOMAIN-CONTAINING PROTEIN"/>
    <property type="match status" value="1"/>
</dbReference>